<keyword evidence="4" id="KW-1185">Reference proteome</keyword>
<proteinExistence type="predicted"/>
<evidence type="ECO:0000313" key="4">
    <source>
        <dbReference type="Proteomes" id="UP000319502"/>
    </source>
</evidence>
<reference evidence="3 4" key="1">
    <citation type="submission" date="2019-07" db="EMBL/GenBank/DDBJ databases">
        <title>The pathways for chlorine oxyanion respiration interact through the shared metabolite chlorate.</title>
        <authorList>
            <person name="Barnum T.P."/>
            <person name="Cheng Y."/>
            <person name="Hill K.A."/>
            <person name="Lucas L.N."/>
            <person name="Carlson H.K."/>
            <person name="Coates J.D."/>
        </authorList>
    </citation>
    <scope>NUCLEOTIDE SEQUENCE [LARGE SCALE GENOMIC DNA]</scope>
    <source>
        <strain evidence="3 4">SFB-3</strain>
    </source>
</reference>
<dbReference type="AlphaFoldDB" id="A0A557QSX6"/>
<gene>
    <name evidence="3" type="ORF">FHP91_12000</name>
</gene>
<dbReference type="InterPro" id="IPR040607">
    <property type="entry name" value="ALP_N"/>
</dbReference>
<dbReference type="Pfam" id="PF21522">
    <property type="entry name" value="MreB-like_C"/>
    <property type="match status" value="1"/>
</dbReference>
<evidence type="ECO:0000259" key="1">
    <source>
        <dbReference type="Pfam" id="PF17989"/>
    </source>
</evidence>
<dbReference type="Pfam" id="PF17989">
    <property type="entry name" value="ALP_N"/>
    <property type="match status" value="1"/>
</dbReference>
<dbReference type="Gene3D" id="3.30.420.40">
    <property type="match status" value="2"/>
</dbReference>
<sequence length="348" mass="37598">MTAIVRAIDVGYGNTKYVVFHERGQEVQCAVFPSIAPQASVGADLSGGVFQKRNTVTVDVNGVLYEVGRDAKLAQDASYGRVLDSKYSLSDVYMALVRGAISYMGVPHIDVLVLGLPVNTFETHNLDLAKRMVGTHRVPAPTTSEPGATIEVEVRAVRVIPQPIGGFFDYAIRNNLYGRMKNQMNLLIDPGFYTLDWVVAHGVKMANARSGAHSGGMSAVLSTMAEAIGRELGTQLNDYSVIDDAIRTGIAPRFCGKSFDITRHIKIGKEKARQFVSVLANRVGNGVDIDNIILAGGGAEFFKDLIQEKFPNHDLVVTDAPVFANVRGFQLAGEQYASSQAFSNARAA</sequence>
<dbReference type="RefSeq" id="WP_144309835.1">
    <property type="nucleotide sequence ID" value="NZ_VMNK01000010.1"/>
</dbReference>
<dbReference type="InterPro" id="IPR022389">
    <property type="entry name" value="PRTRC_protein-D"/>
</dbReference>
<dbReference type="NCBIfam" id="TIGR03739">
    <property type="entry name" value="PRTRC_D"/>
    <property type="match status" value="1"/>
</dbReference>
<evidence type="ECO:0000259" key="2">
    <source>
        <dbReference type="Pfam" id="PF21522"/>
    </source>
</evidence>
<dbReference type="InterPro" id="IPR043129">
    <property type="entry name" value="ATPase_NBD"/>
</dbReference>
<dbReference type="SUPFAM" id="SSF53067">
    <property type="entry name" value="Actin-like ATPase domain"/>
    <property type="match status" value="2"/>
</dbReference>
<evidence type="ECO:0000313" key="3">
    <source>
        <dbReference type="EMBL" id="TVO55926.1"/>
    </source>
</evidence>
<organism evidence="3 4">
    <name type="scientific">Denitromonas halophila</name>
    <dbReference type="NCBI Taxonomy" id="1629404"/>
    <lineage>
        <taxon>Bacteria</taxon>
        <taxon>Pseudomonadati</taxon>
        <taxon>Pseudomonadota</taxon>
        <taxon>Betaproteobacteria</taxon>
        <taxon>Rhodocyclales</taxon>
        <taxon>Zoogloeaceae</taxon>
        <taxon>Denitromonas</taxon>
    </lineage>
</organism>
<name>A0A557QSX6_9RHOO</name>
<feature type="domain" description="Actin homologue MreB-like C-terminal" evidence="2">
    <location>
        <begin position="187"/>
        <end position="307"/>
    </location>
</feature>
<comment type="caution">
    <text evidence="3">The sequence shown here is derived from an EMBL/GenBank/DDBJ whole genome shotgun (WGS) entry which is preliminary data.</text>
</comment>
<dbReference type="Proteomes" id="UP000319502">
    <property type="component" value="Unassembled WGS sequence"/>
</dbReference>
<protein>
    <submittedName>
        <fullName evidence="3">PRTRC system protein D</fullName>
    </submittedName>
</protein>
<dbReference type="EMBL" id="VMNK01000010">
    <property type="protein sequence ID" value="TVO55926.1"/>
    <property type="molecule type" value="Genomic_DNA"/>
</dbReference>
<accession>A0A557QSX6</accession>
<feature type="domain" description="Actin-like protein N-terminal" evidence="1">
    <location>
        <begin position="7"/>
        <end position="165"/>
    </location>
</feature>
<dbReference type="InterPro" id="IPR049067">
    <property type="entry name" value="MreB-like_C"/>
</dbReference>
<dbReference type="OrthoDB" id="143284at2"/>